<dbReference type="Proteomes" id="UP001359485">
    <property type="component" value="Unassembled WGS sequence"/>
</dbReference>
<name>A0ABR1AVU8_POLSC</name>
<dbReference type="EMBL" id="JAWJWF010000045">
    <property type="protein sequence ID" value="KAK6628040.1"/>
    <property type="molecule type" value="Genomic_DNA"/>
</dbReference>
<organism evidence="1 2">
    <name type="scientific">Polyplax serrata</name>
    <name type="common">Common mouse louse</name>
    <dbReference type="NCBI Taxonomy" id="468196"/>
    <lineage>
        <taxon>Eukaryota</taxon>
        <taxon>Metazoa</taxon>
        <taxon>Ecdysozoa</taxon>
        <taxon>Arthropoda</taxon>
        <taxon>Hexapoda</taxon>
        <taxon>Insecta</taxon>
        <taxon>Pterygota</taxon>
        <taxon>Neoptera</taxon>
        <taxon>Paraneoptera</taxon>
        <taxon>Psocodea</taxon>
        <taxon>Troctomorpha</taxon>
        <taxon>Phthiraptera</taxon>
        <taxon>Anoplura</taxon>
        <taxon>Polyplacidae</taxon>
        <taxon>Polyplax</taxon>
    </lineage>
</organism>
<evidence type="ECO:0000313" key="2">
    <source>
        <dbReference type="Proteomes" id="UP001359485"/>
    </source>
</evidence>
<proteinExistence type="predicted"/>
<keyword evidence="2" id="KW-1185">Reference proteome</keyword>
<accession>A0ABR1AVU8</accession>
<sequence length="86" mass="10055">MSSQSKLVSTRRPDEIPYWMRSQSCGNDGRKPLCHTLHSSGENVYDEKNLNYNYYYDYKKTSYLFAGNVWLTTQILPNLRQKGTVP</sequence>
<evidence type="ECO:0008006" key="3">
    <source>
        <dbReference type="Google" id="ProtNLM"/>
    </source>
</evidence>
<reference evidence="1 2" key="1">
    <citation type="submission" date="2023-09" db="EMBL/GenBank/DDBJ databases">
        <title>Genomes of two closely related lineages of the louse Polyplax serrata with different host specificities.</title>
        <authorList>
            <person name="Martinu J."/>
            <person name="Tarabai H."/>
            <person name="Stefka J."/>
            <person name="Hypsa V."/>
        </authorList>
    </citation>
    <scope>NUCLEOTIDE SEQUENCE [LARGE SCALE GENOMIC DNA]</scope>
    <source>
        <strain evidence="1">98ZLc_SE</strain>
    </source>
</reference>
<evidence type="ECO:0000313" key="1">
    <source>
        <dbReference type="EMBL" id="KAK6628040.1"/>
    </source>
</evidence>
<gene>
    <name evidence="1" type="ORF">RUM44_010522</name>
</gene>
<protein>
    <recommendedName>
        <fullName evidence="3">NADH dehydrogenase [ubiquinone] flavoprotein 3, mitochondrial</fullName>
    </recommendedName>
</protein>
<comment type="caution">
    <text evidence="1">The sequence shown here is derived from an EMBL/GenBank/DDBJ whole genome shotgun (WGS) entry which is preliminary data.</text>
</comment>